<dbReference type="GO" id="GO:0005840">
    <property type="term" value="C:ribosome"/>
    <property type="evidence" value="ECO:0007669"/>
    <property type="project" value="UniProtKB-KW"/>
</dbReference>
<keyword evidence="3 5" id="KW-0687">Ribonucleoprotein</keyword>
<evidence type="ECO:0000256" key="1">
    <source>
        <dbReference type="ARBA" id="ARBA00009254"/>
    </source>
</evidence>
<dbReference type="InterPro" id="IPR001854">
    <property type="entry name" value="Ribosomal_uL29"/>
</dbReference>
<dbReference type="SUPFAM" id="SSF46561">
    <property type="entry name" value="Ribosomal protein L29 (L29p)"/>
    <property type="match status" value="1"/>
</dbReference>
<proteinExistence type="inferred from homology"/>
<evidence type="ECO:0000313" key="6">
    <source>
        <dbReference type="EMBL" id="PIV38557.1"/>
    </source>
</evidence>
<dbReference type="InterPro" id="IPR018254">
    <property type="entry name" value="Ribosomal_uL29_CS"/>
</dbReference>
<keyword evidence="2 5" id="KW-0689">Ribosomal protein</keyword>
<reference evidence="7" key="1">
    <citation type="submission" date="2017-09" db="EMBL/GenBank/DDBJ databases">
        <title>Depth-based differentiation of microbial function through sediment-hosted aquifers and enrichment of novel symbionts in the deep terrestrial subsurface.</title>
        <authorList>
            <person name="Probst A.J."/>
            <person name="Ladd B."/>
            <person name="Jarett J.K."/>
            <person name="Geller-Mcgrath D.E."/>
            <person name="Sieber C.M.K."/>
            <person name="Emerson J.B."/>
            <person name="Anantharaman K."/>
            <person name="Thomas B.C."/>
            <person name="Malmstrom R."/>
            <person name="Stieglmeier M."/>
            <person name="Klingl A."/>
            <person name="Woyke T."/>
            <person name="Ryan C.M."/>
            <person name="Banfield J.F."/>
        </authorList>
    </citation>
    <scope>NUCLEOTIDE SEQUENCE [LARGE SCALE GENOMIC DNA]</scope>
</reference>
<dbReference type="GO" id="GO:0006412">
    <property type="term" value="P:translation"/>
    <property type="evidence" value="ECO:0007669"/>
    <property type="project" value="UniProtKB-UniRule"/>
</dbReference>
<dbReference type="AlphaFoldDB" id="A0A2M7D6A6"/>
<protein>
    <recommendedName>
        <fullName evidence="4 5">Large ribosomal subunit protein uL29</fullName>
    </recommendedName>
</protein>
<comment type="similarity">
    <text evidence="1 5">Belongs to the universal ribosomal protein uL29 family.</text>
</comment>
<dbReference type="GO" id="GO:1990904">
    <property type="term" value="C:ribonucleoprotein complex"/>
    <property type="evidence" value="ECO:0007669"/>
    <property type="project" value="UniProtKB-KW"/>
</dbReference>
<accession>A0A2M7D6A6</accession>
<dbReference type="Proteomes" id="UP000229247">
    <property type="component" value="Unassembled WGS sequence"/>
</dbReference>
<dbReference type="Gene3D" id="1.10.287.310">
    <property type="match status" value="1"/>
</dbReference>
<sequence>MKSTAKELRQKPLNELQLMLKENREKLRSLRFDLAANKLKNTHQLKAVKRQVAQILTIFKEKK</sequence>
<evidence type="ECO:0000256" key="4">
    <source>
        <dbReference type="ARBA" id="ARBA00035204"/>
    </source>
</evidence>
<gene>
    <name evidence="5 6" type="primary">rpmC</name>
    <name evidence="6" type="ORF">COS30_01390</name>
</gene>
<dbReference type="HAMAP" id="MF_00374">
    <property type="entry name" value="Ribosomal_uL29"/>
    <property type="match status" value="1"/>
</dbReference>
<dbReference type="Pfam" id="PF00831">
    <property type="entry name" value="Ribosomal_L29"/>
    <property type="match status" value="1"/>
</dbReference>
<dbReference type="NCBIfam" id="TIGR00012">
    <property type="entry name" value="L29"/>
    <property type="match status" value="1"/>
</dbReference>
<dbReference type="InterPro" id="IPR036049">
    <property type="entry name" value="Ribosomal_uL29_sf"/>
</dbReference>
<name>A0A2M7D6A6_9BACT</name>
<evidence type="ECO:0000256" key="2">
    <source>
        <dbReference type="ARBA" id="ARBA00022980"/>
    </source>
</evidence>
<evidence type="ECO:0000256" key="5">
    <source>
        <dbReference type="HAMAP-Rule" id="MF_00374"/>
    </source>
</evidence>
<dbReference type="PROSITE" id="PS00579">
    <property type="entry name" value="RIBOSOMAL_L29"/>
    <property type="match status" value="1"/>
</dbReference>
<evidence type="ECO:0000256" key="3">
    <source>
        <dbReference type="ARBA" id="ARBA00023274"/>
    </source>
</evidence>
<evidence type="ECO:0000313" key="7">
    <source>
        <dbReference type="Proteomes" id="UP000229247"/>
    </source>
</evidence>
<organism evidence="6 7">
    <name type="scientific">Candidatus Portnoybacteria bacterium CG02_land_8_20_14_3_00_45_8</name>
    <dbReference type="NCBI Taxonomy" id="1974807"/>
    <lineage>
        <taxon>Bacteria</taxon>
        <taxon>Candidatus Portnoyibacteriota</taxon>
    </lineage>
</organism>
<dbReference type="EMBL" id="PEUE01000034">
    <property type="protein sequence ID" value="PIV38557.1"/>
    <property type="molecule type" value="Genomic_DNA"/>
</dbReference>
<dbReference type="GO" id="GO:0003735">
    <property type="term" value="F:structural constituent of ribosome"/>
    <property type="evidence" value="ECO:0007669"/>
    <property type="project" value="InterPro"/>
</dbReference>
<comment type="caution">
    <text evidence="6">The sequence shown here is derived from an EMBL/GenBank/DDBJ whole genome shotgun (WGS) entry which is preliminary data.</text>
</comment>